<organism evidence="3 4">
    <name type="scientific">Tumebacillus lacus</name>
    <dbReference type="NCBI Taxonomy" id="2995335"/>
    <lineage>
        <taxon>Bacteria</taxon>
        <taxon>Bacillati</taxon>
        <taxon>Bacillota</taxon>
        <taxon>Bacilli</taxon>
        <taxon>Bacillales</taxon>
        <taxon>Alicyclobacillaceae</taxon>
        <taxon>Tumebacillus</taxon>
    </lineage>
</organism>
<dbReference type="InterPro" id="IPR036188">
    <property type="entry name" value="FAD/NAD-bd_sf"/>
</dbReference>
<comment type="similarity">
    <text evidence="1">Belongs to the carotenoid/retinoid oxidoreductase family. CrtN subfamily.</text>
</comment>
<evidence type="ECO:0000313" key="3">
    <source>
        <dbReference type="EMBL" id="MCX7569728.1"/>
    </source>
</evidence>
<dbReference type="Pfam" id="PF01593">
    <property type="entry name" value="Amino_oxidase"/>
    <property type="match status" value="1"/>
</dbReference>
<feature type="domain" description="Amine oxidase" evidence="2">
    <location>
        <begin position="15"/>
        <end position="253"/>
    </location>
</feature>
<comment type="caution">
    <text evidence="3">The sequence shown here is derived from an EMBL/GenBank/DDBJ whole genome shotgun (WGS) entry which is preliminary data.</text>
</comment>
<dbReference type="PANTHER" id="PTHR43734">
    <property type="entry name" value="PHYTOENE DESATURASE"/>
    <property type="match status" value="1"/>
</dbReference>
<evidence type="ECO:0000259" key="2">
    <source>
        <dbReference type="Pfam" id="PF01593"/>
    </source>
</evidence>
<dbReference type="Proteomes" id="UP001208017">
    <property type="component" value="Unassembled WGS sequence"/>
</dbReference>
<dbReference type="RefSeq" id="WP_267150957.1">
    <property type="nucleotide sequence ID" value="NZ_JAPMLT010000002.1"/>
</dbReference>
<dbReference type="PANTHER" id="PTHR43734:SF1">
    <property type="entry name" value="PHYTOENE DESATURASE"/>
    <property type="match status" value="1"/>
</dbReference>
<sequence>MMCKKWDAVIIGGGLSGLAAGAYLAKAGKRVAVLERAEKLGGRAGTVEKEGALFNLGPHALYLHGPGGGVLRELGVTVTGGKPSLRGGFVANGRFYQAKSLPAVLATHLLSWRGKAQVAATFAKVAMVKAETLMEMTFADWLAKNVRDERARQFFEMMARLSSYSHDPERVSAGAMLRQLQLSAKGIVYPDGGWQSITDRLADRAREFGAEILQGAHALRVEGAFPEMTVTLGDGRVLATKAVLSTVAPHVTAELVGHAVCKKEIVPVRAASLDVALRRLPRPDVHFALGVDEPFYFSVHSVAAKLTKTSDGHVLHVLRYFSASEVPDAKRDREGLETFLDRLQPGWRDEVVTSRYLPRVTVAGSLPLAGRPPVNTAVDSRPGLYLAGDWQTGEGLLADAALGSARESALALLEADPV</sequence>
<evidence type="ECO:0000313" key="4">
    <source>
        <dbReference type="Proteomes" id="UP001208017"/>
    </source>
</evidence>
<evidence type="ECO:0000256" key="1">
    <source>
        <dbReference type="ARBA" id="ARBA00038322"/>
    </source>
</evidence>
<dbReference type="InterPro" id="IPR002937">
    <property type="entry name" value="Amino_oxidase"/>
</dbReference>
<reference evidence="3 4" key="1">
    <citation type="submission" date="2022-11" db="EMBL/GenBank/DDBJ databases">
        <title>Study of microbial diversity in lake waters.</title>
        <authorList>
            <person name="Zhang J."/>
        </authorList>
    </citation>
    <scope>NUCLEOTIDE SEQUENCE [LARGE SCALE GENOMIC DNA]</scope>
    <source>
        <strain evidence="3 4">DT12</strain>
    </source>
</reference>
<protein>
    <submittedName>
        <fullName evidence="3">FAD-dependent oxidoreductase</fullName>
    </submittedName>
</protein>
<dbReference type="Gene3D" id="3.90.660.50">
    <property type="match status" value="1"/>
</dbReference>
<keyword evidence="4" id="KW-1185">Reference proteome</keyword>
<name>A0ABT3WYH6_9BACL</name>
<dbReference type="SUPFAM" id="SSF51905">
    <property type="entry name" value="FAD/NAD(P)-binding domain"/>
    <property type="match status" value="1"/>
</dbReference>
<accession>A0ABT3WYH6</accession>
<dbReference type="Gene3D" id="3.50.50.60">
    <property type="entry name" value="FAD/NAD(P)-binding domain"/>
    <property type="match status" value="1"/>
</dbReference>
<dbReference type="EMBL" id="JAPMLT010000002">
    <property type="protein sequence ID" value="MCX7569728.1"/>
    <property type="molecule type" value="Genomic_DNA"/>
</dbReference>
<proteinExistence type="inferred from homology"/>
<gene>
    <name evidence="3" type="ORF">OS242_07100</name>
</gene>